<dbReference type="SUPFAM" id="SSF54060">
    <property type="entry name" value="His-Me finger endonucleases"/>
    <property type="match status" value="1"/>
</dbReference>
<dbReference type="InterPro" id="IPR044925">
    <property type="entry name" value="His-Me_finger_sf"/>
</dbReference>
<sequence>MLLKGKKVSVHRLVAAAFCEKPEGCDVVNHLDGNPQNNMATNLEWTTFAGNNLHAFRVLGRKGTSLGKFGSEHHTSKPVVAKCLLTGREVFYAAAMDAVRQGFCSAGITHCCRGRQKSHKGYAWRYATEHEVAFMAYREDA</sequence>
<organism evidence="1">
    <name type="scientific">Comamonas kerstersii</name>
    <dbReference type="NCBI Taxonomy" id="225992"/>
    <lineage>
        <taxon>Bacteria</taxon>
        <taxon>Pseudomonadati</taxon>
        <taxon>Pseudomonadota</taxon>
        <taxon>Betaproteobacteria</taxon>
        <taxon>Burkholderiales</taxon>
        <taxon>Comamonadaceae</taxon>
        <taxon>Comamonas</taxon>
    </lineage>
</organism>
<dbReference type="InterPro" id="IPR036388">
    <property type="entry name" value="WH-like_DNA-bd_sf"/>
</dbReference>
<accession>A0A6A1R1F3</accession>
<dbReference type="EMBL" id="VZOT01000007">
    <property type="protein sequence ID" value="KAB0586244.1"/>
    <property type="molecule type" value="Genomic_DNA"/>
</dbReference>
<dbReference type="Gene3D" id="1.10.10.10">
    <property type="entry name" value="Winged helix-like DNA-binding domain superfamily/Winged helix DNA-binding domain"/>
    <property type="match status" value="1"/>
</dbReference>
<dbReference type="Gene3D" id="3.90.75.20">
    <property type="match status" value="1"/>
</dbReference>
<proteinExistence type="predicted"/>
<protein>
    <submittedName>
        <fullName evidence="1">Uncharacterized protein</fullName>
    </submittedName>
</protein>
<reference evidence="1" key="1">
    <citation type="submission" date="2019-09" db="EMBL/GenBank/DDBJ databases">
        <title>Draft genome sequences of 48 bacterial type strains from the CCUG.</title>
        <authorList>
            <person name="Tunovic T."/>
            <person name="Pineiro-Iglesias B."/>
            <person name="Unosson C."/>
            <person name="Inganas E."/>
            <person name="Ohlen M."/>
            <person name="Cardew S."/>
            <person name="Jensie-Markopoulos S."/>
            <person name="Salva-Serra F."/>
            <person name="Jaen-Luchoro D."/>
            <person name="Karlsson R."/>
            <person name="Svensson-Stadler L."/>
            <person name="Chun J."/>
            <person name="Moore E."/>
        </authorList>
    </citation>
    <scope>NUCLEOTIDE SEQUENCE</scope>
    <source>
        <strain evidence="1">CCUG 15333</strain>
    </source>
</reference>
<dbReference type="AlphaFoldDB" id="A0A6A1R1F3"/>
<dbReference type="SUPFAM" id="SSF64496">
    <property type="entry name" value="DNA-binding domain of intron-encoded endonucleases"/>
    <property type="match status" value="1"/>
</dbReference>
<name>A0A6A1R1F3_9BURK</name>
<evidence type="ECO:0000313" key="1">
    <source>
        <dbReference type="EMBL" id="KAB0586244.1"/>
    </source>
</evidence>
<comment type="caution">
    <text evidence="1">The sequence shown here is derived from an EMBL/GenBank/DDBJ whole genome shotgun (WGS) entry which is preliminary data.</text>
</comment>
<gene>
    <name evidence="1" type="ORF">F7P80_11045</name>
</gene>